<organism evidence="1 2">
    <name type="scientific">Corchorus capsularis</name>
    <name type="common">Jute</name>
    <dbReference type="NCBI Taxonomy" id="210143"/>
    <lineage>
        <taxon>Eukaryota</taxon>
        <taxon>Viridiplantae</taxon>
        <taxon>Streptophyta</taxon>
        <taxon>Embryophyta</taxon>
        <taxon>Tracheophyta</taxon>
        <taxon>Spermatophyta</taxon>
        <taxon>Magnoliopsida</taxon>
        <taxon>eudicotyledons</taxon>
        <taxon>Gunneridae</taxon>
        <taxon>Pentapetalae</taxon>
        <taxon>rosids</taxon>
        <taxon>malvids</taxon>
        <taxon>Malvales</taxon>
        <taxon>Malvaceae</taxon>
        <taxon>Grewioideae</taxon>
        <taxon>Apeibeae</taxon>
        <taxon>Corchorus</taxon>
    </lineage>
</organism>
<gene>
    <name evidence="1" type="ORF">CCACVL1_00315</name>
</gene>
<dbReference type="EMBL" id="AWWV01000971">
    <property type="protein sequence ID" value="OMP11718.1"/>
    <property type="molecule type" value="Genomic_DNA"/>
</dbReference>
<accession>A0A1R3KXF7</accession>
<name>A0A1R3KXF7_COCAP</name>
<dbReference type="Gramene" id="OMP11718">
    <property type="protein sequence ID" value="OMP11718"/>
    <property type="gene ID" value="CCACVL1_00315"/>
</dbReference>
<dbReference type="Proteomes" id="UP000188268">
    <property type="component" value="Unassembled WGS sequence"/>
</dbReference>
<reference evidence="1 2" key="1">
    <citation type="submission" date="2013-09" db="EMBL/GenBank/DDBJ databases">
        <title>Corchorus capsularis genome sequencing.</title>
        <authorList>
            <person name="Alam M."/>
            <person name="Haque M.S."/>
            <person name="Islam M.S."/>
            <person name="Emdad E.M."/>
            <person name="Islam M.M."/>
            <person name="Ahmed B."/>
            <person name="Halim A."/>
            <person name="Hossen Q.M.M."/>
            <person name="Hossain M.Z."/>
            <person name="Ahmed R."/>
            <person name="Khan M.M."/>
            <person name="Islam R."/>
            <person name="Rashid M.M."/>
            <person name="Khan S.A."/>
            <person name="Rahman M.S."/>
            <person name="Alam M."/>
        </authorList>
    </citation>
    <scope>NUCLEOTIDE SEQUENCE [LARGE SCALE GENOMIC DNA]</scope>
    <source>
        <strain evidence="2">cv. CVL-1</strain>
        <tissue evidence="1">Whole seedling</tissue>
    </source>
</reference>
<evidence type="ECO:0000313" key="1">
    <source>
        <dbReference type="EMBL" id="OMP11718.1"/>
    </source>
</evidence>
<proteinExistence type="predicted"/>
<evidence type="ECO:0000313" key="2">
    <source>
        <dbReference type="Proteomes" id="UP000188268"/>
    </source>
</evidence>
<sequence length="21" mass="2531">QQMLVTIWVSTKQVWSLVKQQ</sequence>
<keyword evidence="2" id="KW-1185">Reference proteome</keyword>
<feature type="non-terminal residue" evidence="1">
    <location>
        <position position="1"/>
    </location>
</feature>
<comment type="caution">
    <text evidence="1">The sequence shown here is derived from an EMBL/GenBank/DDBJ whole genome shotgun (WGS) entry which is preliminary data.</text>
</comment>
<protein>
    <submittedName>
        <fullName evidence="1">Uncharacterized protein</fullName>
    </submittedName>
</protein>
<dbReference type="AlphaFoldDB" id="A0A1R3KXF7"/>